<accession>A0A2A2I0H1</accession>
<dbReference type="SUPFAM" id="SSF54001">
    <property type="entry name" value="Cysteine proteinases"/>
    <property type="match status" value="1"/>
</dbReference>
<reference evidence="2 3" key="1">
    <citation type="submission" date="2017-07" db="EMBL/GenBank/DDBJ databases">
        <title>Tamlnaduibacter salinus (Mi-7) genome sequencing.</title>
        <authorList>
            <person name="Verma A."/>
            <person name="Krishnamurthi S."/>
        </authorList>
    </citation>
    <scope>NUCLEOTIDE SEQUENCE [LARGE SCALE GENOMIC DNA]</scope>
    <source>
        <strain evidence="2 3">Mi-7</strain>
    </source>
</reference>
<dbReference type="AlphaFoldDB" id="A0A2A2I0H1"/>
<keyword evidence="3" id="KW-1185">Reference proteome</keyword>
<sequence>MDPFLAPTPFFDYDHPHVEAWIRRQLDGVGDDPVTQIQHLYLAVRDGIRYNPYVFQTNPSSFKASDALKRGESYCIPKAVLLGAAARAIGIPSRLGLADVRNHLSSPRLIEFLQSDIFRMHGYIELFIAGQRVKATPAFNAALCETMNVEPLEFDGYHDSVFQAYTASGDAHMEYVADHGVFPDVPHEFIVSGIRSAYSHLFDHEGNATGFSGSLERDIANRRSAPQTT</sequence>
<keyword evidence="2" id="KW-0378">Hydrolase</keyword>
<keyword evidence="2" id="KW-0645">Protease</keyword>
<dbReference type="PANTHER" id="PTHR33490:SF3">
    <property type="entry name" value="CONSERVED INTEGRAL MEMBRANE PROTEIN"/>
    <property type="match status" value="1"/>
</dbReference>
<protein>
    <submittedName>
        <fullName evidence="2">Cysteine protease</fullName>
    </submittedName>
</protein>
<dbReference type="InterPro" id="IPR002931">
    <property type="entry name" value="Transglutaminase-like"/>
</dbReference>
<organism evidence="2 3">
    <name type="scientific">Tamilnaduibacter salinus</name>
    <dbReference type="NCBI Taxonomy" id="1484056"/>
    <lineage>
        <taxon>Bacteria</taxon>
        <taxon>Pseudomonadati</taxon>
        <taxon>Pseudomonadota</taxon>
        <taxon>Gammaproteobacteria</taxon>
        <taxon>Pseudomonadales</taxon>
        <taxon>Marinobacteraceae</taxon>
        <taxon>Tamilnaduibacter</taxon>
    </lineage>
</organism>
<comment type="caution">
    <text evidence="2">The sequence shown here is derived from an EMBL/GenBank/DDBJ whole genome shotgun (WGS) entry which is preliminary data.</text>
</comment>
<dbReference type="Gene3D" id="3.10.620.30">
    <property type="match status" value="1"/>
</dbReference>
<evidence type="ECO:0000313" key="3">
    <source>
        <dbReference type="Proteomes" id="UP000218332"/>
    </source>
</evidence>
<dbReference type="EMBL" id="NMPM01000078">
    <property type="protein sequence ID" value="PAV25102.1"/>
    <property type="molecule type" value="Genomic_DNA"/>
</dbReference>
<dbReference type="Proteomes" id="UP000218332">
    <property type="component" value="Unassembled WGS sequence"/>
</dbReference>
<gene>
    <name evidence="2" type="ORF">CF392_12685</name>
</gene>
<dbReference type="InterPro" id="IPR038765">
    <property type="entry name" value="Papain-like_cys_pep_sf"/>
</dbReference>
<dbReference type="PANTHER" id="PTHR33490">
    <property type="entry name" value="BLR5614 PROTEIN-RELATED"/>
    <property type="match status" value="1"/>
</dbReference>
<dbReference type="Pfam" id="PF01841">
    <property type="entry name" value="Transglut_core"/>
    <property type="match status" value="1"/>
</dbReference>
<dbReference type="GO" id="GO:0008233">
    <property type="term" value="F:peptidase activity"/>
    <property type="evidence" value="ECO:0007669"/>
    <property type="project" value="UniProtKB-KW"/>
</dbReference>
<name>A0A2A2I0H1_9GAMM</name>
<dbReference type="GO" id="GO:0006508">
    <property type="term" value="P:proteolysis"/>
    <property type="evidence" value="ECO:0007669"/>
    <property type="project" value="UniProtKB-KW"/>
</dbReference>
<proteinExistence type="predicted"/>
<feature type="domain" description="Transglutaminase-like" evidence="1">
    <location>
        <begin position="26"/>
        <end position="128"/>
    </location>
</feature>
<dbReference type="RefSeq" id="WP_095611825.1">
    <property type="nucleotide sequence ID" value="NZ_NMPM01000078.1"/>
</dbReference>
<evidence type="ECO:0000259" key="1">
    <source>
        <dbReference type="Pfam" id="PF01841"/>
    </source>
</evidence>
<evidence type="ECO:0000313" key="2">
    <source>
        <dbReference type="EMBL" id="PAV25102.1"/>
    </source>
</evidence>